<dbReference type="Gene3D" id="3.30.450.40">
    <property type="match status" value="1"/>
</dbReference>
<dbReference type="PANTHER" id="PTHR43102:SF2">
    <property type="entry name" value="GAF DOMAIN-CONTAINING PROTEIN"/>
    <property type="match status" value="1"/>
</dbReference>
<dbReference type="PANTHER" id="PTHR43102">
    <property type="entry name" value="SLR1143 PROTEIN"/>
    <property type="match status" value="1"/>
</dbReference>
<comment type="caution">
    <text evidence="2">The sequence shown here is derived from an EMBL/GenBank/DDBJ whole genome shotgun (WGS) entry which is preliminary data.</text>
</comment>
<reference evidence="2 3" key="1">
    <citation type="submission" date="2015-09" db="EMBL/GenBank/DDBJ databases">
        <title>Identification and resolution of microdiversity through metagenomic sequencing of parallel consortia.</title>
        <authorList>
            <person name="Nelson W.C."/>
            <person name="Romine M.F."/>
            <person name="Lindemann S.R."/>
        </authorList>
    </citation>
    <scope>NUCLEOTIDE SEQUENCE [LARGE SCALE GENOMIC DNA]</scope>
    <source>
        <strain evidence="2">HL-49</strain>
    </source>
</reference>
<dbReference type="Pfam" id="PF01590">
    <property type="entry name" value="GAF"/>
    <property type="match status" value="1"/>
</dbReference>
<dbReference type="Proteomes" id="UP000050421">
    <property type="component" value="Unassembled WGS sequence"/>
</dbReference>
<dbReference type="SUPFAM" id="SSF55781">
    <property type="entry name" value="GAF domain-like"/>
    <property type="match status" value="1"/>
</dbReference>
<dbReference type="eggNOG" id="COG2203">
    <property type="taxonomic scope" value="Bacteria"/>
</dbReference>
<dbReference type="AlphaFoldDB" id="A0A0P7Y9M7"/>
<dbReference type="InterPro" id="IPR029016">
    <property type="entry name" value="GAF-like_dom_sf"/>
</dbReference>
<dbReference type="SMART" id="SM00065">
    <property type="entry name" value="GAF"/>
    <property type="match status" value="1"/>
</dbReference>
<dbReference type="OrthoDB" id="9811889at2"/>
<organism evidence="2 3">
    <name type="scientific">Algoriphagus marincola HL-49</name>
    <dbReference type="NCBI Taxonomy" id="1305737"/>
    <lineage>
        <taxon>Bacteria</taxon>
        <taxon>Pseudomonadati</taxon>
        <taxon>Bacteroidota</taxon>
        <taxon>Cytophagia</taxon>
        <taxon>Cytophagales</taxon>
        <taxon>Cyclobacteriaceae</taxon>
        <taxon>Algoriphagus</taxon>
    </lineage>
</organism>
<dbReference type="GO" id="GO:0000155">
    <property type="term" value="F:phosphorelay sensor kinase activity"/>
    <property type="evidence" value="ECO:0007669"/>
    <property type="project" value="InterPro"/>
</dbReference>
<accession>A0A0P7Y9M7</accession>
<evidence type="ECO:0000313" key="2">
    <source>
        <dbReference type="EMBL" id="KPQ15224.1"/>
    </source>
</evidence>
<evidence type="ECO:0000313" key="3">
    <source>
        <dbReference type="Proteomes" id="UP000050421"/>
    </source>
</evidence>
<proteinExistence type="predicted"/>
<dbReference type="SUPFAM" id="SSF47384">
    <property type="entry name" value="Homodimeric domain of signal transducing histidine kinase"/>
    <property type="match status" value="1"/>
</dbReference>
<dbReference type="Gene3D" id="3.30.450.20">
    <property type="entry name" value="PAS domain"/>
    <property type="match status" value="1"/>
</dbReference>
<gene>
    <name evidence="2" type="ORF">HLUCCX10_09545</name>
</gene>
<feature type="domain" description="GAF" evidence="1">
    <location>
        <begin position="16"/>
        <end position="159"/>
    </location>
</feature>
<dbReference type="EMBL" id="LJXT01000054">
    <property type="protein sequence ID" value="KPQ15224.1"/>
    <property type="molecule type" value="Genomic_DNA"/>
</dbReference>
<dbReference type="Gene3D" id="1.10.287.130">
    <property type="match status" value="1"/>
</dbReference>
<evidence type="ECO:0000259" key="1">
    <source>
        <dbReference type="SMART" id="SM00065"/>
    </source>
</evidence>
<dbReference type="InterPro" id="IPR036097">
    <property type="entry name" value="HisK_dim/P_sf"/>
</dbReference>
<dbReference type="PATRIC" id="fig|1305737.6.peg.2548"/>
<sequence>MNRVEELISFDILDTDPEIEMDEIAEMAKALFGAPVSVVSFIDGKRQWYKSKVGVDWSEVPLEDTFCKFTLDKPDEILLIIEPEKDERVANTPYVIGEEGIKFYVSAPIVSAKGNVLGTVCVWDQKKHEVEESQLQALKILAKRVMISLETRKLLRKQKINIELAGERLKKLTDFSPGALFKFKADPKKKKLEVEFISEGIKRLIPGVSKDKIKRNPKELIEKIRPPYRTRLLRNFLESNGKTSAFELDIPIKTKENKTEWFWVKARPEKSGSLIEWYGTIQEIDQKTAHVESLKNMLFDISHKMRAPLAKIKGIINIIKDDYPKSDDTEKLFDYLQDGTEELDSCLRSLNDEYQKKIVKLTKIN</sequence>
<dbReference type="InterPro" id="IPR003018">
    <property type="entry name" value="GAF"/>
</dbReference>
<name>A0A0P7Y9M7_9BACT</name>
<protein>
    <submittedName>
        <fullName evidence="2">GAF domain protein</fullName>
    </submittedName>
</protein>
<dbReference type="STRING" id="1305737.GCA_000526355_00979"/>